<sequence length="260" mass="29280">MDVSRDDVYFKALYIMSESTGPVGAWKLSRMLSQKGLRVSEATAGRLLRAMEDRGHVSSEGRTGRVITPKGKEDLKEWLDSQVRNKTHTAFMESLKIRRRQELIDVLVARKAIEAETAALAALNATSRDTEELWRIVEEHQAILESGMSGIEKDLEFHRALASASKNKVLAGALDVIYHDPDIGRALEYIRAKVGSSMVEDHRQILKEVARKDPEAARQAMIRHISNVISDVNRYWSEIRGSSGRDEDVGERQDPGWVRS</sequence>
<dbReference type="Pfam" id="PF07729">
    <property type="entry name" value="FCD"/>
    <property type="match status" value="1"/>
</dbReference>
<dbReference type="PANTHER" id="PTHR43537">
    <property type="entry name" value="TRANSCRIPTIONAL REGULATOR, GNTR FAMILY"/>
    <property type="match status" value="1"/>
</dbReference>
<evidence type="ECO:0000313" key="5">
    <source>
        <dbReference type="EMBL" id="QUL98885.1"/>
    </source>
</evidence>
<keyword evidence="1" id="KW-0805">Transcription regulation</keyword>
<dbReference type="GO" id="GO:0003677">
    <property type="term" value="F:DNA binding"/>
    <property type="evidence" value="ECO:0007669"/>
    <property type="project" value="UniProtKB-KW"/>
</dbReference>
<dbReference type="InterPro" id="IPR011711">
    <property type="entry name" value="GntR_C"/>
</dbReference>
<dbReference type="SUPFAM" id="SSF46785">
    <property type="entry name" value="Winged helix' DNA-binding domain"/>
    <property type="match status" value="1"/>
</dbReference>
<dbReference type="InterPro" id="IPR036390">
    <property type="entry name" value="WH_DNA-bd_sf"/>
</dbReference>
<dbReference type="KEGG" id="fcz:IMF26_02075"/>
<dbReference type="PANTHER" id="PTHR43537:SF5">
    <property type="entry name" value="UXU OPERON TRANSCRIPTIONAL REGULATOR"/>
    <property type="match status" value="1"/>
</dbReference>
<reference evidence="5" key="2">
    <citation type="journal article" date="2023" name="Biology">
        <title>Prokaryotic Life Associated with Coal-Fire Gas Vents Revealed by Metagenomics.</title>
        <authorList>
            <person name="Kadnikov V.V."/>
            <person name="Mardanov A.V."/>
            <person name="Beletsky A.V."/>
            <person name="Karnachuk O.V."/>
            <person name="Ravin N.V."/>
        </authorList>
    </citation>
    <scope>NUCLEOTIDE SEQUENCE</scope>
    <source>
        <strain evidence="5">Bu02</strain>
    </source>
</reference>
<protein>
    <submittedName>
        <fullName evidence="5">FCD domain-containing protein</fullName>
    </submittedName>
</protein>
<dbReference type="InterPro" id="IPR036388">
    <property type="entry name" value="WH-like_DNA-bd_sf"/>
</dbReference>
<dbReference type="InterPro" id="IPR008920">
    <property type="entry name" value="TF_FadR/GntR_C"/>
</dbReference>
<keyword evidence="3" id="KW-0804">Transcription</keyword>
<dbReference type="Gene3D" id="1.20.120.530">
    <property type="entry name" value="GntR ligand-binding domain-like"/>
    <property type="match status" value="1"/>
</dbReference>
<dbReference type="SUPFAM" id="SSF48008">
    <property type="entry name" value="GntR ligand-binding domain-like"/>
    <property type="match status" value="1"/>
</dbReference>
<proteinExistence type="predicted"/>
<gene>
    <name evidence="5" type="ORF">IMF26_02075</name>
</gene>
<dbReference type="EMBL" id="CP062796">
    <property type="protein sequence ID" value="QUL98885.1"/>
    <property type="molecule type" value="Genomic_DNA"/>
</dbReference>
<organism evidence="5">
    <name type="scientific">Candidatus Fermentithermobacillus carboniphilus</name>
    <dbReference type="NCBI Taxonomy" id="3085328"/>
    <lineage>
        <taxon>Bacteria</taxon>
        <taxon>Bacillati</taxon>
        <taxon>Bacillota</taxon>
        <taxon>Candidatus Fermentithermobacillia</taxon>
        <taxon>Candidatus Fermentithermobacillales</taxon>
        <taxon>Candidatus Fermentithermobacillaceae</taxon>
        <taxon>Candidatus Fermentithermobacillus</taxon>
    </lineage>
</organism>
<reference evidence="5" key="1">
    <citation type="submission" date="2020-10" db="EMBL/GenBank/DDBJ databases">
        <authorList>
            <person name="Kadnikov V."/>
            <person name="Beletsky A.V."/>
            <person name="Mardanov A.V."/>
            <person name="Karnachuk O.V."/>
            <person name="Ravin N.V."/>
        </authorList>
    </citation>
    <scope>NUCLEOTIDE SEQUENCE</scope>
    <source>
        <strain evidence="5">Bu02</strain>
    </source>
</reference>
<dbReference type="Pfam" id="PF08461">
    <property type="entry name" value="WHD_RNase_R"/>
    <property type="match status" value="1"/>
</dbReference>
<accession>A0AAT9LCJ6</accession>
<dbReference type="InterPro" id="IPR013668">
    <property type="entry name" value="RNase_R_HTH_12"/>
</dbReference>
<dbReference type="Gene3D" id="1.10.10.10">
    <property type="entry name" value="Winged helix-like DNA-binding domain superfamily/Winged helix DNA-binding domain"/>
    <property type="match status" value="1"/>
</dbReference>
<dbReference type="AlphaFoldDB" id="A0AAT9LCJ6"/>
<keyword evidence="2" id="KW-0238">DNA-binding</keyword>
<feature type="domain" description="GntR C-terminal" evidence="4">
    <location>
        <begin position="105"/>
        <end position="227"/>
    </location>
</feature>
<evidence type="ECO:0000256" key="1">
    <source>
        <dbReference type="ARBA" id="ARBA00023015"/>
    </source>
</evidence>
<evidence type="ECO:0000259" key="4">
    <source>
        <dbReference type="SMART" id="SM00895"/>
    </source>
</evidence>
<evidence type="ECO:0000256" key="2">
    <source>
        <dbReference type="ARBA" id="ARBA00023125"/>
    </source>
</evidence>
<evidence type="ECO:0000256" key="3">
    <source>
        <dbReference type="ARBA" id="ARBA00023163"/>
    </source>
</evidence>
<name>A0AAT9LCJ6_9FIRM</name>
<dbReference type="SMART" id="SM00895">
    <property type="entry name" value="FCD"/>
    <property type="match status" value="1"/>
</dbReference>